<gene>
    <name evidence="2" type="ORF">A3A74_04715</name>
</gene>
<dbReference type="Gene3D" id="3.40.50.1010">
    <property type="entry name" value="5'-nuclease"/>
    <property type="match status" value="1"/>
</dbReference>
<dbReference type="NCBIfam" id="TIGR00305">
    <property type="entry name" value="putative toxin-antitoxin system toxin component, PIN family"/>
    <property type="match status" value="1"/>
</dbReference>
<reference evidence="2 3" key="1">
    <citation type="journal article" date="2016" name="Nat. Commun.">
        <title>Thousands of microbial genomes shed light on interconnected biogeochemical processes in an aquifer system.</title>
        <authorList>
            <person name="Anantharaman K."/>
            <person name="Brown C.T."/>
            <person name="Hug L.A."/>
            <person name="Sharon I."/>
            <person name="Castelle C.J."/>
            <person name="Probst A.J."/>
            <person name="Thomas B.C."/>
            <person name="Singh A."/>
            <person name="Wilkins M.J."/>
            <person name="Karaoz U."/>
            <person name="Brodie E.L."/>
            <person name="Williams K.H."/>
            <person name="Hubbard S.S."/>
            <person name="Banfield J.F."/>
        </authorList>
    </citation>
    <scope>NUCLEOTIDE SEQUENCE [LARGE SCALE GENOMIC DNA]</scope>
</reference>
<accession>A0A1F7IF28</accession>
<dbReference type="PANTHER" id="PTHR34610:SF3">
    <property type="entry name" value="SSL7007 PROTEIN"/>
    <property type="match status" value="1"/>
</dbReference>
<evidence type="ECO:0000313" key="2">
    <source>
        <dbReference type="EMBL" id="OGK41971.1"/>
    </source>
</evidence>
<feature type="domain" description="PIN" evidence="1">
    <location>
        <begin position="2"/>
        <end position="111"/>
    </location>
</feature>
<dbReference type="PANTHER" id="PTHR34610">
    <property type="entry name" value="SSL7007 PROTEIN"/>
    <property type="match status" value="1"/>
</dbReference>
<dbReference type="SUPFAM" id="SSF88723">
    <property type="entry name" value="PIN domain-like"/>
    <property type="match status" value="1"/>
</dbReference>
<comment type="caution">
    <text evidence="2">The sequence shown here is derived from an EMBL/GenBank/DDBJ whole genome shotgun (WGS) entry which is preliminary data.</text>
</comment>
<dbReference type="EMBL" id="MGAF01000014">
    <property type="protein sequence ID" value="OGK41971.1"/>
    <property type="molecule type" value="Genomic_DNA"/>
</dbReference>
<dbReference type="SMART" id="SM00670">
    <property type="entry name" value="PINc"/>
    <property type="match status" value="1"/>
</dbReference>
<dbReference type="STRING" id="1802055.A3A74_04715"/>
<protein>
    <submittedName>
        <fullName evidence="2">Putative toxin-antitoxin system toxin component, PIN family</fullName>
    </submittedName>
</protein>
<dbReference type="Pfam" id="PF13470">
    <property type="entry name" value="PIN_3"/>
    <property type="match status" value="1"/>
</dbReference>
<sequence>MYNIILDTNILLSAFLFKGFSRKIIDQIVEEKLSLFISQELKKEVLRKFKELGASKEASDKLLFLLENKAILYEPRIKISVCRDKQDNFILELAETSKAEFIITRDKDLLDLLNKKWKKTKIVKPEDFLTKIRRRSEKTPT</sequence>
<dbReference type="Proteomes" id="UP000179270">
    <property type="component" value="Unassembled WGS sequence"/>
</dbReference>
<proteinExistence type="predicted"/>
<dbReference type="InterPro" id="IPR002850">
    <property type="entry name" value="PIN_toxin-like"/>
</dbReference>
<evidence type="ECO:0000313" key="3">
    <source>
        <dbReference type="Proteomes" id="UP000179270"/>
    </source>
</evidence>
<dbReference type="InterPro" id="IPR002716">
    <property type="entry name" value="PIN_dom"/>
</dbReference>
<organism evidence="2 3">
    <name type="scientific">Candidatus Roizmanbacteria bacterium RIFCSPLOWO2_01_FULL_35_13</name>
    <dbReference type="NCBI Taxonomy" id="1802055"/>
    <lineage>
        <taxon>Bacteria</taxon>
        <taxon>Candidatus Roizmaniibacteriota</taxon>
    </lineage>
</organism>
<name>A0A1F7IF28_9BACT</name>
<dbReference type="AlphaFoldDB" id="A0A1F7IF28"/>
<dbReference type="InterPro" id="IPR029060">
    <property type="entry name" value="PIN-like_dom_sf"/>
</dbReference>
<evidence type="ECO:0000259" key="1">
    <source>
        <dbReference type="SMART" id="SM00670"/>
    </source>
</evidence>